<keyword evidence="5 7" id="KW-0906">Nuclear pore complex</keyword>
<dbReference type="Pfam" id="PF04121">
    <property type="entry name" value="Nup84_Nup100"/>
    <property type="match status" value="1"/>
</dbReference>
<reference evidence="8 9" key="2">
    <citation type="submission" date="2019-11" db="EMBL/GenBank/DDBJ databases">
        <authorList>
            <person name="Lu H."/>
        </authorList>
    </citation>
    <scope>NUCLEOTIDE SEQUENCE [LARGE SCALE GENOMIC DNA]</scope>
    <source>
        <strain evidence="8 9">FIM1</strain>
    </source>
</reference>
<evidence type="ECO:0000256" key="3">
    <source>
        <dbReference type="ARBA" id="ARBA00022927"/>
    </source>
</evidence>
<accession>A0ABX6F004</accession>
<dbReference type="PANTHER" id="PTHR13003:SF2">
    <property type="entry name" value="NUCLEAR PORE COMPLEX PROTEIN NUP107"/>
    <property type="match status" value="1"/>
</dbReference>
<comment type="subcellular location">
    <subcellularLocation>
        <location evidence="7">Nucleus</location>
        <location evidence="7">Nuclear pore complex</location>
    </subcellularLocation>
    <subcellularLocation>
        <location evidence="7">Nucleus membrane</location>
    </subcellularLocation>
</comment>
<evidence type="ECO:0000256" key="6">
    <source>
        <dbReference type="ARBA" id="ARBA00023242"/>
    </source>
</evidence>
<reference evidence="8 9" key="1">
    <citation type="submission" date="2016-03" db="EMBL/GenBank/DDBJ databases">
        <title>How can Kluyveromyces marxianus grow so fast - potential evolutionary course in Saccharomyces Complex revealed by comparative genomics.</title>
        <authorList>
            <person name="Mo W."/>
            <person name="Lu W."/>
            <person name="Yang X."/>
            <person name="Qi J."/>
            <person name="Lv H."/>
        </authorList>
    </citation>
    <scope>NUCLEOTIDE SEQUENCE [LARGE SCALE GENOMIC DNA]</scope>
    <source>
        <strain evidence="8 9">FIM1</strain>
    </source>
</reference>
<evidence type="ECO:0000313" key="8">
    <source>
        <dbReference type="EMBL" id="QGN17672.1"/>
    </source>
</evidence>
<comment type="subunit">
    <text evidence="7">Part of the nuclear pore complex (NPC).</text>
</comment>
<gene>
    <name evidence="8" type="primary">NUP84</name>
    <name evidence="8" type="ORF">FIM1_4879</name>
</gene>
<name>A0ABX6F004_KLUMA</name>
<keyword evidence="3" id="KW-0653">Protein transport</keyword>
<dbReference type="PANTHER" id="PTHR13003">
    <property type="entry name" value="NUP107-RELATED"/>
    <property type="match status" value="1"/>
</dbReference>
<dbReference type="Gene3D" id="1.20.190.50">
    <property type="match status" value="1"/>
</dbReference>
<keyword evidence="2" id="KW-0509">mRNA transport</keyword>
<organism evidence="8 9">
    <name type="scientific">Kluyveromyces marxianus</name>
    <name type="common">Yeast</name>
    <name type="synonym">Candida kefyr</name>
    <dbReference type="NCBI Taxonomy" id="4911"/>
    <lineage>
        <taxon>Eukaryota</taxon>
        <taxon>Fungi</taxon>
        <taxon>Dikarya</taxon>
        <taxon>Ascomycota</taxon>
        <taxon>Saccharomycotina</taxon>
        <taxon>Saccharomycetes</taxon>
        <taxon>Saccharomycetales</taxon>
        <taxon>Saccharomycetaceae</taxon>
        <taxon>Kluyveromyces</taxon>
    </lineage>
</organism>
<evidence type="ECO:0000256" key="5">
    <source>
        <dbReference type="ARBA" id="ARBA00023132"/>
    </source>
</evidence>
<evidence type="ECO:0000256" key="7">
    <source>
        <dbReference type="RuleBase" id="RU365072"/>
    </source>
</evidence>
<comment type="function">
    <text evidence="7">Functions as a component of the nuclear pore complex (NPC).</text>
</comment>
<dbReference type="Gene3D" id="1.10.3450.20">
    <property type="match status" value="1"/>
</dbReference>
<dbReference type="EMBL" id="CP015060">
    <property type="protein sequence ID" value="QGN17672.1"/>
    <property type="molecule type" value="Genomic_DNA"/>
</dbReference>
<evidence type="ECO:0000256" key="1">
    <source>
        <dbReference type="ARBA" id="ARBA00022448"/>
    </source>
</evidence>
<keyword evidence="9" id="KW-1185">Reference proteome</keyword>
<keyword evidence="7" id="KW-0472">Membrane</keyword>
<proteinExistence type="inferred from homology"/>
<keyword evidence="1 7" id="KW-0813">Transport</keyword>
<comment type="similarity">
    <text evidence="7">Belongs to the nucleoporin Nup84/Nup107 family.</text>
</comment>
<evidence type="ECO:0000313" key="9">
    <source>
        <dbReference type="Proteomes" id="UP000422736"/>
    </source>
</evidence>
<evidence type="ECO:0000256" key="4">
    <source>
        <dbReference type="ARBA" id="ARBA00023010"/>
    </source>
</evidence>
<evidence type="ECO:0000256" key="2">
    <source>
        <dbReference type="ARBA" id="ARBA00022816"/>
    </source>
</evidence>
<protein>
    <recommendedName>
        <fullName evidence="7">Nuclear pore complex protein</fullName>
    </recommendedName>
</protein>
<sequence length="722" mass="83405">MDIDLGRSQEAHVKFGQVLKDYQSELLKENTSVNPFNIVNEFRAIASEEALNLVGSSDDKDKIEFENWELEAKLWDLVSLLVEYRTSDIAQEDINVHSYNSNVVYQRQLLQSNKGLYEIWLIKSWLESNMRVPERPASLATTKWTNSMLAGTISSMDSDSTLRDPSAQVQPEDRKNDHEFFVYAFRLLLSGQFEKLTEECQYTDNLTLNLILRGMETYLDPQIDSDMADEYASQQGIKKHALWRRSVYALSQDSRLDPYEAAIYTYLAGDSPNNLRIDDLDWETELLMYLNQIWNVTMENYLLEHGRVDKTELICSMDTTCPSLSHVLNVLASKYPNESEHPIRILAASVLLNTTGSVLQSSTEMLLDVITGEDQDNALFNESYILRVLTNLTVFFDIVCPEVVDASSKSKLLTTYISLLSYHKLYDIVPVYVSFLSDDEILETYSFFLSNLVDTDIREKQVKLSKYLGLPIANILRRTAQRVFEETEEYYTVNNDVELTNEISEFDQRLINGVDWLIQNELYLDSVDTIIALSRRFLINGKVKALELFIDGHDMPNILKEYQLEKLSMKEEGRDFKIEELQQYMSLISTFKRQEDWERTSETFNTTDNLSLFIKQFKEYSDTIINLVTKFLVDLLSNENVDDSDVLYEIRALYTPFLIMELHNTLIRASEKHNVSTFIQEAIDLSILVANETDKIYLLFQSNDKLTTYLQMVAKAAALFGK</sequence>
<dbReference type="InterPro" id="IPR007252">
    <property type="entry name" value="Nup84/Nup107"/>
</dbReference>
<keyword evidence="4 7" id="KW-0811">Translocation</keyword>
<dbReference type="Proteomes" id="UP000422736">
    <property type="component" value="Chromosome 8"/>
</dbReference>
<keyword evidence="6 7" id="KW-0539">Nucleus</keyword>